<evidence type="ECO:0000256" key="3">
    <source>
        <dbReference type="ARBA" id="ARBA00023237"/>
    </source>
</evidence>
<dbReference type="Pfam" id="PF07715">
    <property type="entry name" value="Plug"/>
    <property type="match status" value="1"/>
</dbReference>
<reference evidence="9" key="1">
    <citation type="journal article" date="2017" name="Biotechnol. Biofuels">
        <title>Evaluation of environmental bacterial communities as a factor affecting the growth of duckweed Lemna minor.</title>
        <authorList>
            <person name="Ishizawa H."/>
            <person name="Kuroda M."/>
            <person name="Morikawa M."/>
            <person name="Ike M."/>
        </authorList>
    </citation>
    <scope>NUCLEOTIDE SEQUENCE [LARGE SCALE GENOMIC DNA]</scope>
    <source>
        <strain evidence="9">M6</strain>
    </source>
</reference>
<dbReference type="EMBL" id="AP018827">
    <property type="protein sequence ID" value="BBF80778.1"/>
    <property type="molecule type" value="Genomic_DNA"/>
</dbReference>
<dbReference type="NCBIfam" id="TIGR01782">
    <property type="entry name" value="TonB-Xanth-Caul"/>
    <property type="match status" value="1"/>
</dbReference>
<dbReference type="InterPro" id="IPR036942">
    <property type="entry name" value="Beta-barrel_TonB_sf"/>
</dbReference>
<dbReference type="GO" id="GO:0009279">
    <property type="term" value="C:cell outer membrane"/>
    <property type="evidence" value="ECO:0007669"/>
    <property type="project" value="UniProtKB-SubCell"/>
</dbReference>
<organism evidence="8 9">
    <name type="scientific">Asticcacaulis excentricus</name>
    <dbReference type="NCBI Taxonomy" id="78587"/>
    <lineage>
        <taxon>Bacteria</taxon>
        <taxon>Pseudomonadati</taxon>
        <taxon>Pseudomonadota</taxon>
        <taxon>Alphaproteobacteria</taxon>
        <taxon>Caulobacterales</taxon>
        <taxon>Caulobacteraceae</taxon>
        <taxon>Asticcacaulis</taxon>
    </lineage>
</organism>
<dbReference type="InterPro" id="IPR000531">
    <property type="entry name" value="Beta-barrel_TonB"/>
</dbReference>
<evidence type="ECO:0000256" key="1">
    <source>
        <dbReference type="ARBA" id="ARBA00004442"/>
    </source>
</evidence>
<accession>A0A3G9G8W3</accession>
<evidence type="ECO:0000256" key="2">
    <source>
        <dbReference type="ARBA" id="ARBA00023136"/>
    </source>
</evidence>
<feature type="signal peptide" evidence="5">
    <location>
        <begin position="1"/>
        <end position="34"/>
    </location>
</feature>
<keyword evidence="4" id="KW-0798">TonB box</keyword>
<protein>
    <submittedName>
        <fullName evidence="8">Predicted maltose-specific TonB-dependent receptor</fullName>
    </submittedName>
</protein>
<evidence type="ECO:0000256" key="5">
    <source>
        <dbReference type="SAM" id="SignalP"/>
    </source>
</evidence>
<keyword evidence="2 4" id="KW-0472">Membrane</keyword>
<dbReference type="OrthoDB" id="5476657at2"/>
<gene>
    <name evidence="8" type="ORF">EM6_1363</name>
</gene>
<dbReference type="CDD" id="cd01347">
    <property type="entry name" value="ligand_gated_channel"/>
    <property type="match status" value="1"/>
</dbReference>
<evidence type="ECO:0000259" key="6">
    <source>
        <dbReference type="Pfam" id="PF00593"/>
    </source>
</evidence>
<name>A0A3G9G8W3_9CAUL</name>
<evidence type="ECO:0000259" key="7">
    <source>
        <dbReference type="Pfam" id="PF07715"/>
    </source>
</evidence>
<reference evidence="9" key="2">
    <citation type="journal article" date="2017" name="Plant Physiol. Biochem.">
        <title>Differential oxidative and antioxidative response of duckweed Lemna minor toward plant growth promoting/inhibiting bacteria.</title>
        <authorList>
            <person name="Ishizawa H."/>
            <person name="Kuroda M."/>
            <person name="Morikawa M."/>
            <person name="Ike M."/>
        </authorList>
    </citation>
    <scope>NUCLEOTIDE SEQUENCE [LARGE SCALE GENOMIC DNA]</scope>
    <source>
        <strain evidence="9">M6</strain>
    </source>
</reference>
<feature type="domain" description="TonB-dependent receptor-like beta-barrel" evidence="6">
    <location>
        <begin position="441"/>
        <end position="918"/>
    </location>
</feature>
<dbReference type="Pfam" id="PF00593">
    <property type="entry name" value="TonB_dep_Rec_b-barrel"/>
    <property type="match status" value="1"/>
</dbReference>
<sequence>MKTGHGTFRRATLLCSGAGIALVTSLALSAPVMAQDTAAKQADDGVTEVVVSGIRRGIQDAISAKRNSTSIVEAVSAEDIGKLPDQSIAESIARLPGIAAQRTNGRAQSLSVRGLGPDFTVTTLNGREQVSTNDGRGVEFDQYPSELISQVLVYKTPNASMPTQGIAGTADLRTVRPLSFGKQVVALNYRREQNSNDAFIGGSSNTGNRYAVTYIDQFFNKTLGVAIGYASTSSPSQLQKWEAWGYTRNFYGTNNTIIDGAKPEVASSNLDRDGLMAVLEWKPNDRLHMTVDAYHSEFNETQLRSRIEFPLFNPANNTGSTACPTGCAGAAVPPGWDGQTRLVSYTASNGLVNSATFSGIKTVLGNYVTQREATLDNIGWNTRYRLSDNWLLEADLSHAKVDRTDLILETTAGTGLDGSGALDTVTIKQSGQQGATITSALDYTNYSTIFLTDPRGWGGGTQAGYLKNPTIVDELDIIRLAATRTFDNNPLFSKVSFGINRTERSKSKVGNEGTLTLSKAATPVPMSMAVPEQYRRGTTALDFIGIKGMISYDALGMYNDGVYTFRRNVAANAIKNTWAVDETVTTLYVMADINTELLGKPLLGNIGVQQQHAEQTATSIYTGGTVSPDKGQVITGGTDYNDVLPSLNLSWEIFDNTQLRFAAAKTLSRPKMEDMSAGFSYDTCRNPCATVTGTGGTTNYYWTANGGNPALEPWRATSFDLSIEKYFGRKGYVALALFKKDLTSYVFDARTTYDFSDTTKFAVNPNQLGAGLPAHPAQTNRVGIYSTKLNGDGGYIRGLEFSASIPGELITPWLDGFGVIYSFTKNESEIKPNGTTAIPIPGLSEKVENTTVYYEKYGFSARVSQRKRDDFLGEVPDYQNNAELVMVKGESIVDAQLSYTFQSGPLKDLSILLQGNNLTNEPFMTYYSTPAEVRKYEDYGSSYIIGINYKF</sequence>
<keyword evidence="3" id="KW-0998">Cell outer membrane</keyword>
<dbReference type="InterPro" id="IPR012910">
    <property type="entry name" value="Plug_dom"/>
</dbReference>
<keyword evidence="8" id="KW-0675">Receptor</keyword>
<evidence type="ECO:0000256" key="4">
    <source>
        <dbReference type="RuleBase" id="RU003357"/>
    </source>
</evidence>
<dbReference type="Gene3D" id="2.170.130.10">
    <property type="entry name" value="TonB-dependent receptor, plug domain"/>
    <property type="match status" value="1"/>
</dbReference>
<dbReference type="AlphaFoldDB" id="A0A3G9G8W3"/>
<dbReference type="RefSeq" id="WP_126421341.1">
    <property type="nucleotide sequence ID" value="NZ_AP018827.1"/>
</dbReference>
<proteinExistence type="inferred from homology"/>
<dbReference type="SUPFAM" id="SSF56935">
    <property type="entry name" value="Porins"/>
    <property type="match status" value="1"/>
</dbReference>
<evidence type="ECO:0000313" key="9">
    <source>
        <dbReference type="Proteomes" id="UP000278756"/>
    </source>
</evidence>
<feature type="chain" id="PRO_5018308950" evidence="5">
    <location>
        <begin position="35"/>
        <end position="951"/>
    </location>
</feature>
<feature type="domain" description="TonB-dependent receptor plug" evidence="7">
    <location>
        <begin position="65"/>
        <end position="167"/>
    </location>
</feature>
<dbReference type="PANTHER" id="PTHR40980:SF3">
    <property type="entry name" value="TONB-DEPENDENT RECEPTOR-LIKE BETA-BARREL DOMAIN-CONTAINING PROTEIN"/>
    <property type="match status" value="1"/>
</dbReference>
<comment type="subcellular location">
    <subcellularLocation>
        <location evidence="1 4">Cell outer membrane</location>
    </subcellularLocation>
</comment>
<dbReference type="PANTHER" id="PTHR40980">
    <property type="entry name" value="PLUG DOMAIN-CONTAINING PROTEIN"/>
    <property type="match status" value="1"/>
</dbReference>
<dbReference type="Proteomes" id="UP000278756">
    <property type="component" value="Chromosome 1"/>
</dbReference>
<dbReference type="Gene3D" id="2.40.170.20">
    <property type="entry name" value="TonB-dependent receptor, beta-barrel domain"/>
    <property type="match status" value="1"/>
</dbReference>
<comment type="similarity">
    <text evidence="4">Belongs to the TonB-dependent receptor family.</text>
</comment>
<keyword evidence="5" id="KW-0732">Signal</keyword>
<evidence type="ECO:0000313" key="8">
    <source>
        <dbReference type="EMBL" id="BBF80778.1"/>
    </source>
</evidence>
<dbReference type="InterPro" id="IPR010104">
    <property type="entry name" value="TonB_rcpt_bac"/>
</dbReference>
<dbReference type="InterPro" id="IPR037066">
    <property type="entry name" value="Plug_dom_sf"/>
</dbReference>